<evidence type="ECO:0000313" key="1">
    <source>
        <dbReference type="EMBL" id="OGG84759.1"/>
    </source>
</evidence>
<dbReference type="STRING" id="1798525.A3G90_01580"/>
<reference evidence="1 2" key="1">
    <citation type="journal article" date="2016" name="Nat. Commun.">
        <title>Thousands of microbial genomes shed light on interconnected biogeochemical processes in an aquifer system.</title>
        <authorList>
            <person name="Anantharaman K."/>
            <person name="Brown C.T."/>
            <person name="Hug L.A."/>
            <person name="Sharon I."/>
            <person name="Castelle C.J."/>
            <person name="Probst A.J."/>
            <person name="Thomas B.C."/>
            <person name="Singh A."/>
            <person name="Wilkins M.J."/>
            <person name="Karaoz U."/>
            <person name="Brodie E.L."/>
            <person name="Williams K.H."/>
            <person name="Hubbard S.S."/>
            <person name="Banfield J.F."/>
        </authorList>
    </citation>
    <scope>NUCLEOTIDE SEQUENCE [LARGE SCALE GENOMIC DNA]</scope>
</reference>
<gene>
    <name evidence="1" type="ORF">A3G90_01580</name>
</gene>
<dbReference type="EMBL" id="MFMM01000001">
    <property type="protein sequence ID" value="OGG84759.1"/>
    <property type="molecule type" value="Genomic_DNA"/>
</dbReference>
<accession>A0A1F6FFX3</accession>
<dbReference type="Proteomes" id="UP000177325">
    <property type="component" value="Unassembled WGS sequence"/>
</dbReference>
<proteinExistence type="predicted"/>
<evidence type="ECO:0008006" key="3">
    <source>
        <dbReference type="Google" id="ProtNLM"/>
    </source>
</evidence>
<organism evidence="1 2">
    <name type="scientific">Candidatus Kaiserbacteria bacterium RIFCSPLOWO2_12_FULL_45_26</name>
    <dbReference type="NCBI Taxonomy" id="1798525"/>
    <lineage>
        <taxon>Bacteria</taxon>
        <taxon>Candidatus Kaiseribacteriota</taxon>
    </lineage>
</organism>
<name>A0A1F6FFX3_9BACT</name>
<protein>
    <recommendedName>
        <fullName evidence="3">Restriction endonuclease</fullName>
    </recommendedName>
</protein>
<comment type="caution">
    <text evidence="1">The sequence shown here is derived from an EMBL/GenBank/DDBJ whole genome shotgun (WGS) entry which is preliminary data.</text>
</comment>
<sequence>MYDTDYNRYIEKLLNDHFDASLLLNHELTKGQVRERFIRDQINSQFGGTTLCTSGVMSVREVRGQVEYKQADLVIFPHSIRRREIGAEYLIDPKDVLLIADVKSSVEKRDIVEWNKIAEKIHKREKKENWNKDTQVGVISYRYSKVDFRSLLKQFGFVYSKDYGVYIYKRGSEEISNLDFLFILHNVDGEDRRLLLRRNKKAPRQKDFIPYTLLIDQAASDGFWEMLYSLTGVYSQT</sequence>
<dbReference type="AlphaFoldDB" id="A0A1F6FFX3"/>
<evidence type="ECO:0000313" key="2">
    <source>
        <dbReference type="Proteomes" id="UP000177325"/>
    </source>
</evidence>